<dbReference type="OrthoDB" id="952277at2"/>
<dbReference type="InterPro" id="IPR018062">
    <property type="entry name" value="HTH_AraC-typ_CS"/>
</dbReference>
<name>A0A6I4ITU0_9FLAO</name>
<dbReference type="InterPro" id="IPR009057">
    <property type="entry name" value="Homeodomain-like_sf"/>
</dbReference>
<keyword evidence="6" id="KW-1185">Reference proteome</keyword>
<evidence type="ECO:0000256" key="3">
    <source>
        <dbReference type="ARBA" id="ARBA00023163"/>
    </source>
</evidence>
<accession>A0A6I4ITU0</accession>
<evidence type="ECO:0000256" key="2">
    <source>
        <dbReference type="ARBA" id="ARBA00023125"/>
    </source>
</evidence>
<keyword evidence="1" id="KW-0805">Transcription regulation</keyword>
<keyword evidence="3" id="KW-0804">Transcription</keyword>
<dbReference type="GO" id="GO:0003700">
    <property type="term" value="F:DNA-binding transcription factor activity"/>
    <property type="evidence" value="ECO:0007669"/>
    <property type="project" value="InterPro"/>
</dbReference>
<dbReference type="InterPro" id="IPR018060">
    <property type="entry name" value="HTH_AraC"/>
</dbReference>
<reference evidence="6" key="1">
    <citation type="submission" date="2019-05" db="EMBL/GenBank/DDBJ databases">
        <title>Flavobacterium profundi sp. nov., isolated from a deep-sea seamount.</title>
        <authorList>
            <person name="Zhang D.-C."/>
        </authorList>
    </citation>
    <scope>NUCLEOTIDE SEQUENCE [LARGE SCALE GENOMIC DNA]</scope>
    <source>
        <strain evidence="6">TP390</strain>
    </source>
</reference>
<dbReference type="AlphaFoldDB" id="A0A6I4ITU0"/>
<dbReference type="PROSITE" id="PS01124">
    <property type="entry name" value="HTH_ARAC_FAMILY_2"/>
    <property type="match status" value="1"/>
</dbReference>
<dbReference type="Gene3D" id="3.30.70.100">
    <property type="match status" value="1"/>
</dbReference>
<organism evidence="5 6">
    <name type="scientific">Flavobacterium profundi</name>
    <dbReference type="NCBI Taxonomy" id="1774945"/>
    <lineage>
        <taxon>Bacteria</taxon>
        <taxon>Pseudomonadati</taxon>
        <taxon>Bacteroidota</taxon>
        <taxon>Flavobacteriia</taxon>
        <taxon>Flavobacteriales</taxon>
        <taxon>Flavobacteriaceae</taxon>
        <taxon>Flavobacterium</taxon>
    </lineage>
</organism>
<dbReference type="EMBL" id="WQLW01000011">
    <property type="protein sequence ID" value="MVO10297.1"/>
    <property type="molecule type" value="Genomic_DNA"/>
</dbReference>
<dbReference type="PANTHER" id="PTHR43280">
    <property type="entry name" value="ARAC-FAMILY TRANSCRIPTIONAL REGULATOR"/>
    <property type="match status" value="1"/>
</dbReference>
<dbReference type="Gene3D" id="1.10.10.60">
    <property type="entry name" value="Homeodomain-like"/>
    <property type="match status" value="1"/>
</dbReference>
<evidence type="ECO:0000313" key="5">
    <source>
        <dbReference type="EMBL" id="MVO10297.1"/>
    </source>
</evidence>
<sequence>MKQLHIKNMVCNRCIMVVTSELEKIGHALVSVELGKVVFKKDLTQNDKLIIGKKLQSYGFEILDDANSKTIEKIKTLLIDLVHYKNNQLKLTLSDYLSQELHQDYSKLSNLFSNVEGISIEKYFIHLKIEKIKELIVYDELTLSEIAAVLNYSSVAHLSNQFKKVTGFSPSYFKKLKIIQRKELDQL</sequence>
<dbReference type="SMART" id="SM00342">
    <property type="entry name" value="HTH_ARAC"/>
    <property type="match status" value="1"/>
</dbReference>
<dbReference type="PROSITE" id="PS00041">
    <property type="entry name" value="HTH_ARAC_FAMILY_1"/>
    <property type="match status" value="1"/>
</dbReference>
<keyword evidence="2" id="KW-0238">DNA-binding</keyword>
<feature type="domain" description="HTH araC/xylS-type" evidence="4">
    <location>
        <begin position="97"/>
        <end position="176"/>
    </location>
</feature>
<dbReference type="Proteomes" id="UP000431264">
    <property type="component" value="Unassembled WGS sequence"/>
</dbReference>
<proteinExistence type="predicted"/>
<gene>
    <name evidence="5" type="ORF">GOQ30_14080</name>
</gene>
<evidence type="ECO:0000256" key="1">
    <source>
        <dbReference type="ARBA" id="ARBA00023015"/>
    </source>
</evidence>
<dbReference type="SUPFAM" id="SSF46689">
    <property type="entry name" value="Homeodomain-like"/>
    <property type="match status" value="1"/>
</dbReference>
<dbReference type="GO" id="GO:0043565">
    <property type="term" value="F:sequence-specific DNA binding"/>
    <property type="evidence" value="ECO:0007669"/>
    <property type="project" value="InterPro"/>
</dbReference>
<evidence type="ECO:0000259" key="4">
    <source>
        <dbReference type="PROSITE" id="PS01124"/>
    </source>
</evidence>
<dbReference type="RefSeq" id="WP_140998724.1">
    <property type="nucleotide sequence ID" value="NZ_VDCZ01000011.1"/>
</dbReference>
<protein>
    <submittedName>
        <fullName evidence="5">Helix-turn-helix domain-containing protein</fullName>
    </submittedName>
</protein>
<dbReference type="Pfam" id="PF12833">
    <property type="entry name" value="HTH_18"/>
    <property type="match status" value="1"/>
</dbReference>
<comment type="caution">
    <text evidence="5">The sequence shown here is derived from an EMBL/GenBank/DDBJ whole genome shotgun (WGS) entry which is preliminary data.</text>
</comment>
<evidence type="ECO:0000313" key="6">
    <source>
        <dbReference type="Proteomes" id="UP000431264"/>
    </source>
</evidence>
<dbReference type="PANTHER" id="PTHR43280:SF28">
    <property type="entry name" value="HTH-TYPE TRANSCRIPTIONAL ACTIVATOR RHAS"/>
    <property type="match status" value="1"/>
</dbReference>